<gene>
    <name evidence="2" type="ORF">DR999_PMT16035</name>
</gene>
<dbReference type="Proteomes" id="UP000297703">
    <property type="component" value="Unassembled WGS sequence"/>
</dbReference>
<dbReference type="EMBL" id="QXTE01000216">
    <property type="protein sequence ID" value="TFK01703.1"/>
    <property type="molecule type" value="Genomic_DNA"/>
</dbReference>
<reference evidence="2 3" key="1">
    <citation type="submission" date="2019-04" db="EMBL/GenBank/DDBJ databases">
        <title>Draft genome of the big-headed turtle Platysternon megacephalum.</title>
        <authorList>
            <person name="Gong S."/>
        </authorList>
    </citation>
    <scope>NUCLEOTIDE SEQUENCE [LARGE SCALE GENOMIC DNA]</scope>
    <source>
        <strain evidence="2">DO16091913</strain>
        <tissue evidence="2">Muscle</tissue>
    </source>
</reference>
<evidence type="ECO:0000313" key="2">
    <source>
        <dbReference type="EMBL" id="TFK01703.1"/>
    </source>
</evidence>
<evidence type="ECO:0000313" key="3">
    <source>
        <dbReference type="Proteomes" id="UP000297703"/>
    </source>
</evidence>
<dbReference type="AlphaFoldDB" id="A0A4D9E3L9"/>
<protein>
    <submittedName>
        <fullName evidence="2">Forkhead box protein N1</fullName>
    </submittedName>
</protein>
<sequence>MNPVLPPDAPSPRLASGPPAPSKSVFLQAASKSPDPVFGPRQWREIPSAPPGGWAVVSPPHPLTPMLYSGLDVCFSKRQPRSWENHPSLGCLFPPHLARCP</sequence>
<feature type="region of interest" description="Disordered" evidence="1">
    <location>
        <begin position="1"/>
        <end position="24"/>
    </location>
</feature>
<organism evidence="2 3">
    <name type="scientific">Platysternon megacephalum</name>
    <name type="common">big-headed turtle</name>
    <dbReference type="NCBI Taxonomy" id="55544"/>
    <lineage>
        <taxon>Eukaryota</taxon>
        <taxon>Metazoa</taxon>
        <taxon>Chordata</taxon>
        <taxon>Craniata</taxon>
        <taxon>Vertebrata</taxon>
        <taxon>Euteleostomi</taxon>
        <taxon>Archelosauria</taxon>
        <taxon>Testudinata</taxon>
        <taxon>Testudines</taxon>
        <taxon>Cryptodira</taxon>
        <taxon>Durocryptodira</taxon>
        <taxon>Testudinoidea</taxon>
        <taxon>Platysternidae</taxon>
        <taxon>Platysternon</taxon>
    </lineage>
</organism>
<reference evidence="2 3" key="2">
    <citation type="submission" date="2019-04" db="EMBL/GenBank/DDBJ databases">
        <title>The genome sequence of big-headed turtle.</title>
        <authorList>
            <person name="Gong S."/>
        </authorList>
    </citation>
    <scope>NUCLEOTIDE SEQUENCE [LARGE SCALE GENOMIC DNA]</scope>
    <source>
        <strain evidence="2">DO16091913</strain>
        <tissue evidence="2">Muscle</tissue>
    </source>
</reference>
<feature type="compositionally biased region" description="Pro residues" evidence="1">
    <location>
        <begin position="1"/>
        <end position="10"/>
    </location>
</feature>
<proteinExistence type="predicted"/>
<name>A0A4D9E3L9_9SAUR</name>
<comment type="caution">
    <text evidence="2">The sequence shown here is derived from an EMBL/GenBank/DDBJ whole genome shotgun (WGS) entry which is preliminary data.</text>
</comment>
<evidence type="ECO:0000256" key="1">
    <source>
        <dbReference type="SAM" id="MobiDB-lite"/>
    </source>
</evidence>
<keyword evidence="3" id="KW-1185">Reference proteome</keyword>
<accession>A0A4D9E3L9</accession>